<dbReference type="HOGENOM" id="CLU_117549_0_0_5"/>
<proteinExistence type="predicted"/>
<dbReference type="InterPro" id="IPR046239">
    <property type="entry name" value="DUF6272"/>
</dbReference>
<dbReference type="OrthoDB" id="5365713at2"/>
<evidence type="ECO:0000313" key="1">
    <source>
        <dbReference type="EMBL" id="ADE39672.1"/>
    </source>
</evidence>
<sequence>MDFEKFNKFGSLLLKDEFVLSYSGYASEDVLHSMGETLRQRLADHTEDKGKIKHVFSVFVELMQNLIRYGAEGPHPTPKTGSRQAFGLIMVIQNGPSIEVMSGNYVSKDEANDLVNRVNELNDKSADQLRALYREKLRQPPHEGSKGASIGLVEVARRASAPLSCTVEDTNQGYSFFMIKARI</sequence>
<keyword evidence="2" id="KW-1185">Reference proteome</keyword>
<dbReference type="AlphaFoldDB" id="D5BTS5"/>
<accession>D5BTS5</accession>
<evidence type="ECO:0000313" key="2">
    <source>
        <dbReference type="Proteomes" id="UP000007460"/>
    </source>
</evidence>
<dbReference type="eggNOG" id="ENOG502ZG7S">
    <property type="taxonomic scope" value="Bacteria"/>
</dbReference>
<dbReference type="KEGG" id="apb:SAR116_1429"/>
<dbReference type="RefSeq" id="WP_013046299.1">
    <property type="nucleotide sequence ID" value="NC_014010.1"/>
</dbReference>
<protein>
    <submittedName>
        <fullName evidence="1">Uncharacterized protein</fullName>
    </submittedName>
</protein>
<dbReference type="NCBIfam" id="NF038262">
    <property type="entry name" value="SiaB_fam_kinase"/>
    <property type="match status" value="1"/>
</dbReference>
<name>D5BTS5_PUNMI</name>
<dbReference type="Proteomes" id="UP000007460">
    <property type="component" value="Chromosome"/>
</dbReference>
<reference evidence="1 2" key="1">
    <citation type="journal article" date="2010" name="J. Bacteriol.">
        <title>Complete genome sequence of "Candidatus Puniceispirillum marinum" IMCC1322, a representative of the SAR116 clade in the Alphaproteobacteria.</title>
        <authorList>
            <person name="Oh H.M."/>
            <person name="Kwon K.K."/>
            <person name="Kang I."/>
            <person name="Kang S.G."/>
            <person name="Lee J.H."/>
            <person name="Kim S.J."/>
            <person name="Cho J.C."/>
        </authorList>
    </citation>
    <scope>NUCLEOTIDE SEQUENCE [LARGE SCALE GENOMIC DNA]</scope>
    <source>
        <strain evidence="1 2">IMCC1322</strain>
    </source>
</reference>
<dbReference type="EMBL" id="CP001751">
    <property type="protein sequence ID" value="ADE39672.1"/>
    <property type="molecule type" value="Genomic_DNA"/>
</dbReference>
<dbReference type="Pfam" id="PF19788">
    <property type="entry name" value="DUF6272"/>
    <property type="match status" value="1"/>
</dbReference>
<organism evidence="1 2">
    <name type="scientific">Puniceispirillum marinum (strain IMCC1322)</name>
    <dbReference type="NCBI Taxonomy" id="488538"/>
    <lineage>
        <taxon>Bacteria</taxon>
        <taxon>Pseudomonadati</taxon>
        <taxon>Pseudomonadota</taxon>
        <taxon>Alphaproteobacteria</taxon>
        <taxon>Candidatus Puniceispirillales</taxon>
        <taxon>Candidatus Puniceispirillaceae</taxon>
        <taxon>Candidatus Puniceispirillum</taxon>
    </lineage>
</organism>
<dbReference type="STRING" id="488538.SAR116_1429"/>
<gene>
    <name evidence="1" type="ordered locus">SAR116_1429</name>
</gene>